<gene>
    <name evidence="2" type="ORF">DBV39_14590</name>
</gene>
<feature type="compositionally biased region" description="Basic residues" evidence="1">
    <location>
        <begin position="52"/>
        <end position="61"/>
    </location>
</feature>
<dbReference type="EMBL" id="CP028901">
    <property type="protein sequence ID" value="AWB34748.1"/>
    <property type="molecule type" value="Genomic_DNA"/>
</dbReference>
<dbReference type="AlphaFoldDB" id="A0A2R4XLR5"/>
<sequence length="61" mass="6632">MQAPKSPTHYRMVEKNTHDPEPSDGLVTMTGTGGHDSGITGHDPGTSEIHSQKSRWSRSSE</sequence>
<dbReference type="KEGG" id="boz:DBV39_14590"/>
<proteinExistence type="predicted"/>
<keyword evidence="3" id="KW-1185">Reference proteome</keyword>
<protein>
    <submittedName>
        <fullName evidence="2">Uncharacterized protein</fullName>
    </submittedName>
</protein>
<name>A0A2R4XLR5_9BURK</name>
<evidence type="ECO:0000256" key="1">
    <source>
        <dbReference type="SAM" id="MobiDB-lite"/>
    </source>
</evidence>
<evidence type="ECO:0000313" key="3">
    <source>
        <dbReference type="Proteomes" id="UP000244571"/>
    </source>
</evidence>
<accession>A0A2R4XLR5</accession>
<organism evidence="2 3">
    <name type="scientific">Orrella marina</name>
    <dbReference type="NCBI Taxonomy" id="2163011"/>
    <lineage>
        <taxon>Bacteria</taxon>
        <taxon>Pseudomonadati</taxon>
        <taxon>Pseudomonadota</taxon>
        <taxon>Betaproteobacteria</taxon>
        <taxon>Burkholderiales</taxon>
        <taxon>Alcaligenaceae</taxon>
        <taxon>Orrella</taxon>
    </lineage>
</organism>
<feature type="compositionally biased region" description="Basic and acidic residues" evidence="1">
    <location>
        <begin position="11"/>
        <end position="21"/>
    </location>
</feature>
<evidence type="ECO:0000313" key="2">
    <source>
        <dbReference type="EMBL" id="AWB34748.1"/>
    </source>
</evidence>
<reference evidence="2 3" key="1">
    <citation type="submission" date="2018-04" db="EMBL/GenBank/DDBJ databases">
        <title>Bordetella sp. HZ20 isolated from seawater.</title>
        <authorList>
            <person name="Sun C."/>
        </authorList>
    </citation>
    <scope>NUCLEOTIDE SEQUENCE [LARGE SCALE GENOMIC DNA]</scope>
    <source>
        <strain evidence="2 3">HZ20</strain>
    </source>
</reference>
<dbReference type="Proteomes" id="UP000244571">
    <property type="component" value="Chromosome"/>
</dbReference>
<feature type="region of interest" description="Disordered" evidence="1">
    <location>
        <begin position="1"/>
        <end position="61"/>
    </location>
</feature>